<dbReference type="InterPro" id="IPR019775">
    <property type="entry name" value="WD40_repeat_CS"/>
</dbReference>
<feature type="repeat" description="WD" evidence="6">
    <location>
        <begin position="856"/>
        <end position="890"/>
    </location>
</feature>
<dbReference type="Pfam" id="PF00400">
    <property type="entry name" value="WD40"/>
    <property type="match status" value="6"/>
</dbReference>
<accession>A0A6C2YT50</accession>
<dbReference type="Proteomes" id="UP000464378">
    <property type="component" value="Chromosome"/>
</dbReference>
<dbReference type="SUPFAM" id="SSF50978">
    <property type="entry name" value="WD40 repeat-like"/>
    <property type="match status" value="1"/>
</dbReference>
<dbReference type="EMBL" id="LR593887">
    <property type="protein sequence ID" value="VTS06483.1"/>
    <property type="molecule type" value="Genomic_DNA"/>
</dbReference>
<dbReference type="SMART" id="SM00320">
    <property type="entry name" value="WD40"/>
    <property type="match status" value="7"/>
</dbReference>
<dbReference type="SUPFAM" id="SSF46626">
    <property type="entry name" value="Cytochrome c"/>
    <property type="match status" value="1"/>
</dbReference>
<dbReference type="InterPro" id="IPR036322">
    <property type="entry name" value="WD40_repeat_dom_sf"/>
</dbReference>
<dbReference type="GO" id="GO:0009055">
    <property type="term" value="F:electron transfer activity"/>
    <property type="evidence" value="ECO:0007669"/>
    <property type="project" value="InterPro"/>
</dbReference>
<keyword evidence="3 7" id="KW-0479">Metal-binding</keyword>
<dbReference type="PANTHER" id="PTHR44019:SF8">
    <property type="entry name" value="POC1 CENTRIOLAR PROTEIN HOMOLOG"/>
    <property type="match status" value="1"/>
</dbReference>
<organism evidence="11">
    <name type="scientific">Tuwongella immobilis</name>
    <dbReference type="NCBI Taxonomy" id="692036"/>
    <lineage>
        <taxon>Bacteria</taxon>
        <taxon>Pseudomonadati</taxon>
        <taxon>Planctomycetota</taxon>
        <taxon>Planctomycetia</taxon>
        <taxon>Gemmatales</taxon>
        <taxon>Gemmataceae</taxon>
        <taxon>Tuwongella</taxon>
    </lineage>
</organism>
<dbReference type="AlphaFoldDB" id="A0A6C2YT50"/>
<feature type="signal peptide" evidence="9">
    <location>
        <begin position="1"/>
        <end position="19"/>
    </location>
</feature>
<dbReference type="PANTHER" id="PTHR44019">
    <property type="entry name" value="WD REPEAT-CONTAINING PROTEIN 55"/>
    <property type="match status" value="1"/>
</dbReference>
<evidence type="ECO:0000256" key="3">
    <source>
        <dbReference type="ARBA" id="ARBA00022723"/>
    </source>
</evidence>
<evidence type="ECO:0000313" key="12">
    <source>
        <dbReference type="Proteomes" id="UP000464378"/>
    </source>
</evidence>
<dbReference type="InterPro" id="IPR020472">
    <property type="entry name" value="WD40_PAC1"/>
</dbReference>
<feature type="repeat" description="WD" evidence="6">
    <location>
        <begin position="689"/>
        <end position="730"/>
    </location>
</feature>
<dbReference type="KEGG" id="tim:GMBLW1_46320"/>
<dbReference type="InterPro" id="IPR050505">
    <property type="entry name" value="WDR55/POC1"/>
</dbReference>
<evidence type="ECO:0000256" key="2">
    <source>
        <dbReference type="ARBA" id="ARBA00022617"/>
    </source>
</evidence>
<evidence type="ECO:0000313" key="11">
    <source>
        <dbReference type="EMBL" id="VIP04561.1"/>
    </source>
</evidence>
<keyword evidence="4" id="KW-0677">Repeat</keyword>
<reference evidence="11" key="1">
    <citation type="submission" date="2019-04" db="EMBL/GenBank/DDBJ databases">
        <authorList>
            <consortium name="Science for Life Laboratories"/>
        </authorList>
    </citation>
    <scope>NUCLEOTIDE SEQUENCE</scope>
    <source>
        <strain evidence="11">MBLW1</strain>
    </source>
</reference>
<dbReference type="PROSITE" id="PS00678">
    <property type="entry name" value="WD_REPEATS_1"/>
    <property type="match status" value="3"/>
</dbReference>
<dbReference type="GO" id="GO:0020037">
    <property type="term" value="F:heme binding"/>
    <property type="evidence" value="ECO:0007669"/>
    <property type="project" value="InterPro"/>
</dbReference>
<dbReference type="InParanoid" id="A0A6C2YT50"/>
<proteinExistence type="predicted"/>
<evidence type="ECO:0000256" key="1">
    <source>
        <dbReference type="ARBA" id="ARBA00022574"/>
    </source>
</evidence>
<evidence type="ECO:0000256" key="8">
    <source>
        <dbReference type="SAM" id="MobiDB-lite"/>
    </source>
</evidence>
<feature type="chain" id="PRO_5033535083" description="Cytochrome c domain-containing protein" evidence="9">
    <location>
        <begin position="20"/>
        <end position="896"/>
    </location>
</feature>
<dbReference type="GO" id="GO:0046872">
    <property type="term" value="F:metal ion binding"/>
    <property type="evidence" value="ECO:0007669"/>
    <property type="project" value="UniProtKB-KW"/>
</dbReference>
<dbReference type="RefSeq" id="WP_162659631.1">
    <property type="nucleotide sequence ID" value="NZ_LR593887.1"/>
</dbReference>
<dbReference type="InterPro" id="IPR015943">
    <property type="entry name" value="WD40/YVTN_repeat-like_dom_sf"/>
</dbReference>
<dbReference type="Gene3D" id="1.10.760.10">
    <property type="entry name" value="Cytochrome c-like domain"/>
    <property type="match status" value="1"/>
</dbReference>
<keyword evidence="9" id="KW-0732">Signal</keyword>
<feature type="repeat" description="WD" evidence="6">
    <location>
        <begin position="814"/>
        <end position="855"/>
    </location>
</feature>
<protein>
    <recommendedName>
        <fullName evidence="10">Cytochrome c domain-containing protein</fullName>
    </recommendedName>
</protein>
<dbReference type="PROSITE" id="PS51007">
    <property type="entry name" value="CYTC"/>
    <property type="match status" value="1"/>
</dbReference>
<feature type="repeat" description="WD" evidence="6">
    <location>
        <begin position="647"/>
        <end position="688"/>
    </location>
</feature>
<feature type="region of interest" description="Disordered" evidence="8">
    <location>
        <begin position="21"/>
        <end position="57"/>
    </location>
</feature>
<keyword evidence="1 6" id="KW-0853">WD repeat</keyword>
<dbReference type="Gene3D" id="2.130.10.10">
    <property type="entry name" value="YVTN repeat-like/Quinoprotein amine dehydrogenase"/>
    <property type="match status" value="2"/>
</dbReference>
<name>A0A6C2YT50_9BACT</name>
<feature type="compositionally biased region" description="Low complexity" evidence="8">
    <location>
        <begin position="36"/>
        <end position="55"/>
    </location>
</feature>
<dbReference type="Pfam" id="PF07635">
    <property type="entry name" value="PSCyt1"/>
    <property type="match status" value="1"/>
</dbReference>
<evidence type="ECO:0000256" key="7">
    <source>
        <dbReference type="PROSITE-ProRule" id="PRU00433"/>
    </source>
</evidence>
<dbReference type="CDD" id="cd00200">
    <property type="entry name" value="WD40"/>
    <property type="match status" value="1"/>
</dbReference>
<dbReference type="EMBL" id="LR586016">
    <property type="protein sequence ID" value="VIP04561.1"/>
    <property type="molecule type" value="Genomic_DNA"/>
</dbReference>
<dbReference type="InterPro" id="IPR011429">
    <property type="entry name" value="Cyt_c_Planctomycete-type"/>
</dbReference>
<dbReference type="InterPro" id="IPR009056">
    <property type="entry name" value="Cyt_c-like_dom"/>
</dbReference>
<evidence type="ECO:0000256" key="4">
    <source>
        <dbReference type="ARBA" id="ARBA00022737"/>
    </source>
</evidence>
<gene>
    <name evidence="11" type="ORF">GMBLW1_46320</name>
</gene>
<dbReference type="PROSITE" id="PS50082">
    <property type="entry name" value="WD_REPEATS_2"/>
    <property type="match status" value="4"/>
</dbReference>
<sequence length="896" mass="97547">MRVLIAGLLVATVLGFAPAAEPKGKAKAKPKPQPQSPAANAANPQESPAPASEPGKLATAAQVRNWLDASCHRCHGENGAAEGGFNHVTDLARLVARKKILPGNAAASPLFKRIANGSMPPPDSHPRLTDAQIAQLRAWIDAGATGTATGPERPFVTLAQTQQRILADLDQLPARSRRFQRYFSLVHLANAGLSDDELQTYRNALAKLVNSLSWHPTLRKPEPIDASGTILRIDLRWYLWDATLWNRVLVEYPYGVQDGLTTTQAILTATATRMPIIRADWFIATASRPPLYLEMLQLPATLPELERQLRIDAAVNILQERVMRVGFNGSGVSKNNRMLERHDSIHGYYWRTYDFEEVPQNLIERGQLVPDRRNLFAYPLGPGNVENTFQHAGGEAIFSLPNGMQGYFLTDAIGTRINKGPIAIVSDPRRPDKQVETGISCMTCHVSGILIKADQIHDHLKKNPRAYPDRDAELIAALYPPKEQSLPRMEADSKRFVAALEQIGVKVSKSEPTGLVLQRYEADLDAIQAAGEAGLPLAEFQARLGQSENLSRRFGSLLVAGGTVSRAVWIESFADLLRELQLGRPFEGSRLATSLPDNTGELDPLEGGANEINQAVFSADGRFALIAGADRSVRWMEVEGRRDIRRFVGHLGSVWSVAISPDGTKAASGSVDGSVRVWDIATGEPVRLLQGHRGLVSALQFTPDGEFLVSGGFDGRVQVWDLATGKWSNRWDGRVKSVYGLAVSPDGTQLAIAADQKIQLWNLDDGQPVKTFRDWPASATTLAWSPHGKSLAASGDDGLIRLLDPVKGTVVRTLTGHRGPVKSLAWSANSTILASGGSDATLRIWTARTGKELGVFRRHPDALVGAAFTPSGTQTVSVSHDGTLQIWNLSKFLPKR</sequence>
<dbReference type="InterPro" id="IPR036909">
    <property type="entry name" value="Cyt_c-like_dom_sf"/>
</dbReference>
<evidence type="ECO:0000256" key="6">
    <source>
        <dbReference type="PROSITE-ProRule" id="PRU00221"/>
    </source>
</evidence>
<dbReference type="InterPro" id="IPR001680">
    <property type="entry name" value="WD40_rpt"/>
</dbReference>
<feature type="domain" description="Cytochrome c" evidence="10">
    <location>
        <begin position="55"/>
        <end position="144"/>
    </location>
</feature>
<keyword evidence="12" id="KW-1185">Reference proteome</keyword>
<keyword evidence="5 7" id="KW-0408">Iron</keyword>
<evidence type="ECO:0000256" key="5">
    <source>
        <dbReference type="ARBA" id="ARBA00023004"/>
    </source>
</evidence>
<evidence type="ECO:0000259" key="10">
    <source>
        <dbReference type="PROSITE" id="PS51007"/>
    </source>
</evidence>
<dbReference type="PRINTS" id="PR00320">
    <property type="entry name" value="GPROTEINBRPT"/>
</dbReference>
<keyword evidence="2 7" id="KW-0349">Heme</keyword>
<dbReference type="PROSITE" id="PS50294">
    <property type="entry name" value="WD_REPEATS_REGION"/>
    <property type="match status" value="4"/>
</dbReference>
<evidence type="ECO:0000256" key="9">
    <source>
        <dbReference type="SAM" id="SignalP"/>
    </source>
</evidence>